<evidence type="ECO:0000313" key="2">
    <source>
        <dbReference type="EnsemblMetazoa" id="RPRC005555-PA"/>
    </source>
</evidence>
<dbReference type="InParanoid" id="T1HND1"/>
<accession>T1HND1</accession>
<keyword evidence="3" id="KW-1185">Reference proteome</keyword>
<feature type="domain" description="Myb/SANT-like DNA-binding" evidence="1">
    <location>
        <begin position="94"/>
        <end position="181"/>
    </location>
</feature>
<protein>
    <recommendedName>
        <fullName evidence="1">Myb/SANT-like DNA-binding domain-containing protein</fullName>
    </recommendedName>
</protein>
<dbReference type="AlphaFoldDB" id="T1HND1"/>
<dbReference type="PANTHER" id="PTHR47595:SF1">
    <property type="entry name" value="MYB_SANT-LIKE DNA-BINDING DOMAIN-CONTAINING PROTEIN"/>
    <property type="match status" value="1"/>
</dbReference>
<evidence type="ECO:0000259" key="1">
    <source>
        <dbReference type="Pfam" id="PF13837"/>
    </source>
</evidence>
<dbReference type="VEuPathDB" id="VectorBase:RPRC005555"/>
<dbReference type="HOGENOM" id="CLU_1035528_0_0_1"/>
<dbReference type="Gene3D" id="1.10.10.60">
    <property type="entry name" value="Homeodomain-like"/>
    <property type="match status" value="1"/>
</dbReference>
<dbReference type="PANTHER" id="PTHR47595">
    <property type="entry name" value="HEAT SHOCK 70 KDA PROTEIN 14"/>
    <property type="match status" value="1"/>
</dbReference>
<proteinExistence type="predicted"/>
<evidence type="ECO:0000313" key="3">
    <source>
        <dbReference type="Proteomes" id="UP000015103"/>
    </source>
</evidence>
<dbReference type="InterPro" id="IPR044822">
    <property type="entry name" value="Myb_DNA-bind_4"/>
</dbReference>
<organism evidence="2 3">
    <name type="scientific">Rhodnius prolixus</name>
    <name type="common">Triatomid bug</name>
    <dbReference type="NCBI Taxonomy" id="13249"/>
    <lineage>
        <taxon>Eukaryota</taxon>
        <taxon>Metazoa</taxon>
        <taxon>Ecdysozoa</taxon>
        <taxon>Arthropoda</taxon>
        <taxon>Hexapoda</taxon>
        <taxon>Insecta</taxon>
        <taxon>Pterygota</taxon>
        <taxon>Neoptera</taxon>
        <taxon>Paraneoptera</taxon>
        <taxon>Hemiptera</taxon>
        <taxon>Heteroptera</taxon>
        <taxon>Panheteroptera</taxon>
        <taxon>Cimicomorpha</taxon>
        <taxon>Reduviidae</taxon>
        <taxon>Triatominae</taxon>
        <taxon>Rhodnius</taxon>
    </lineage>
</organism>
<dbReference type="Pfam" id="PF13837">
    <property type="entry name" value="Myb_DNA-bind_4"/>
    <property type="match status" value="1"/>
</dbReference>
<dbReference type="EnsemblMetazoa" id="RPRC005555-RA">
    <property type="protein sequence ID" value="RPRC005555-PA"/>
    <property type="gene ID" value="RPRC005555"/>
</dbReference>
<dbReference type="eggNOG" id="ENOG502RTE7">
    <property type="taxonomic scope" value="Eukaryota"/>
</dbReference>
<sequence length="269" mass="30440">MATEKITLFDSERGIVVDVYVSPEDAERVTTDVTFATELLNSAIEKISQPTTASSSTCEVCSLQDEDSNDNFTTVDEDIGVNREIEEDAVSLYRWSTPCVLLLLETYKAKEETLKSGKMPKKKVWEVIAKKVTEKGYNVTGPQCAAKLRSLQKTYKSVKDHNNKSGNCKRNWQFFEIMEEIFAKKAWCKPVAITSSTGLLTRNTDNSDNSVEESDSGCSSKCTKASLISLLGKRIKQREEHELQKMKRHKERMEMDQKFLAVLQKLAKK</sequence>
<name>T1HND1_RHOPR</name>
<dbReference type="Proteomes" id="UP000015103">
    <property type="component" value="Unassembled WGS sequence"/>
</dbReference>
<dbReference type="EMBL" id="ACPB03015037">
    <property type="status" value="NOT_ANNOTATED_CDS"/>
    <property type="molecule type" value="Genomic_DNA"/>
</dbReference>
<reference evidence="2" key="1">
    <citation type="submission" date="2015-05" db="UniProtKB">
        <authorList>
            <consortium name="EnsemblMetazoa"/>
        </authorList>
    </citation>
    <scope>IDENTIFICATION</scope>
</reference>
<dbReference type="OMA" id="ETAFKWP"/>